<keyword evidence="2" id="KW-1185">Reference proteome</keyword>
<protein>
    <submittedName>
        <fullName evidence="1">Uncharacterized protein</fullName>
    </submittedName>
</protein>
<evidence type="ECO:0000313" key="1">
    <source>
        <dbReference type="EMBL" id="RPA80835.1"/>
    </source>
</evidence>
<dbReference type="EMBL" id="ML119684">
    <property type="protein sequence ID" value="RPA80835.1"/>
    <property type="molecule type" value="Genomic_DNA"/>
</dbReference>
<name>A0A3N4I3Z3_ASCIM</name>
<evidence type="ECO:0000313" key="2">
    <source>
        <dbReference type="Proteomes" id="UP000275078"/>
    </source>
</evidence>
<proteinExistence type="predicted"/>
<reference evidence="1 2" key="1">
    <citation type="journal article" date="2018" name="Nat. Ecol. Evol.">
        <title>Pezizomycetes genomes reveal the molecular basis of ectomycorrhizal truffle lifestyle.</title>
        <authorList>
            <person name="Murat C."/>
            <person name="Payen T."/>
            <person name="Noel B."/>
            <person name="Kuo A."/>
            <person name="Morin E."/>
            <person name="Chen J."/>
            <person name="Kohler A."/>
            <person name="Krizsan K."/>
            <person name="Balestrini R."/>
            <person name="Da Silva C."/>
            <person name="Montanini B."/>
            <person name="Hainaut M."/>
            <person name="Levati E."/>
            <person name="Barry K.W."/>
            <person name="Belfiori B."/>
            <person name="Cichocki N."/>
            <person name="Clum A."/>
            <person name="Dockter R.B."/>
            <person name="Fauchery L."/>
            <person name="Guy J."/>
            <person name="Iotti M."/>
            <person name="Le Tacon F."/>
            <person name="Lindquist E.A."/>
            <person name="Lipzen A."/>
            <person name="Malagnac F."/>
            <person name="Mello A."/>
            <person name="Molinier V."/>
            <person name="Miyauchi S."/>
            <person name="Poulain J."/>
            <person name="Riccioni C."/>
            <person name="Rubini A."/>
            <person name="Sitrit Y."/>
            <person name="Splivallo R."/>
            <person name="Traeger S."/>
            <person name="Wang M."/>
            <person name="Zifcakova L."/>
            <person name="Wipf D."/>
            <person name="Zambonelli A."/>
            <person name="Paolocci F."/>
            <person name="Nowrousian M."/>
            <person name="Ottonello S."/>
            <person name="Baldrian P."/>
            <person name="Spatafora J.W."/>
            <person name="Henrissat B."/>
            <person name="Nagy L.G."/>
            <person name="Aury J.M."/>
            <person name="Wincker P."/>
            <person name="Grigoriev I.V."/>
            <person name="Bonfante P."/>
            <person name="Martin F.M."/>
        </authorList>
    </citation>
    <scope>NUCLEOTIDE SEQUENCE [LARGE SCALE GENOMIC DNA]</scope>
    <source>
        <strain evidence="1 2">RN42</strain>
    </source>
</reference>
<sequence length="85" mass="9639">MAVRTYKVQINPNVNSNTSGADFDRDFRRFETLVTENSGSMLASPLVYPPVYIFSIDQDAIGKVRELGIMKDPVQFEDQNPWPTV</sequence>
<gene>
    <name evidence="1" type="ORF">BJ508DRAFT_326930</name>
</gene>
<accession>A0A3N4I3Z3</accession>
<dbReference type="AlphaFoldDB" id="A0A3N4I3Z3"/>
<dbReference type="Proteomes" id="UP000275078">
    <property type="component" value="Unassembled WGS sequence"/>
</dbReference>
<organism evidence="1 2">
    <name type="scientific">Ascobolus immersus RN42</name>
    <dbReference type="NCBI Taxonomy" id="1160509"/>
    <lineage>
        <taxon>Eukaryota</taxon>
        <taxon>Fungi</taxon>
        <taxon>Dikarya</taxon>
        <taxon>Ascomycota</taxon>
        <taxon>Pezizomycotina</taxon>
        <taxon>Pezizomycetes</taxon>
        <taxon>Pezizales</taxon>
        <taxon>Ascobolaceae</taxon>
        <taxon>Ascobolus</taxon>
    </lineage>
</organism>